<keyword evidence="4" id="KW-0233">DNA recombination</keyword>
<feature type="domain" description="Probable transposase IS891/IS1136/IS1341" evidence="5">
    <location>
        <begin position="189"/>
        <end position="273"/>
    </location>
</feature>
<evidence type="ECO:0000259" key="5">
    <source>
        <dbReference type="Pfam" id="PF01385"/>
    </source>
</evidence>
<comment type="caution">
    <text evidence="7">The sequence shown here is derived from an EMBL/GenBank/DDBJ whole genome shotgun (WGS) entry which is preliminary data.</text>
</comment>
<evidence type="ECO:0000256" key="3">
    <source>
        <dbReference type="ARBA" id="ARBA00023125"/>
    </source>
</evidence>
<dbReference type="AlphaFoldDB" id="A0A2R6XX84"/>
<evidence type="ECO:0000259" key="6">
    <source>
        <dbReference type="Pfam" id="PF07282"/>
    </source>
</evidence>
<dbReference type="Proteomes" id="UP000244338">
    <property type="component" value="Unassembled WGS sequence"/>
</dbReference>
<dbReference type="InterPro" id="IPR010095">
    <property type="entry name" value="Cas12f1-like_TNB"/>
</dbReference>
<dbReference type="GO" id="GO:0032196">
    <property type="term" value="P:transposition"/>
    <property type="evidence" value="ECO:0007669"/>
    <property type="project" value="UniProtKB-KW"/>
</dbReference>
<evidence type="ECO:0000313" key="8">
    <source>
        <dbReference type="Proteomes" id="UP000244338"/>
    </source>
</evidence>
<evidence type="ECO:0000256" key="2">
    <source>
        <dbReference type="ARBA" id="ARBA00022578"/>
    </source>
</evidence>
<gene>
    <name evidence="7" type="ORF">BSOLF_1031</name>
</gene>
<dbReference type="NCBIfam" id="NF040570">
    <property type="entry name" value="guided_TnpB"/>
    <property type="match status" value="1"/>
</dbReference>
<feature type="domain" description="Cas12f1-like TNB" evidence="6">
    <location>
        <begin position="321"/>
        <end position="367"/>
    </location>
</feature>
<dbReference type="GO" id="GO:0006310">
    <property type="term" value="P:DNA recombination"/>
    <property type="evidence" value="ECO:0007669"/>
    <property type="project" value="UniProtKB-KW"/>
</dbReference>
<keyword evidence="2" id="KW-0815">Transposition</keyword>
<organism evidence="7 8">
    <name type="scientific">Candidatus Carbonibacillus altaicus</name>
    <dbReference type="NCBI Taxonomy" id="2163959"/>
    <lineage>
        <taxon>Bacteria</taxon>
        <taxon>Bacillati</taxon>
        <taxon>Bacillota</taxon>
        <taxon>Bacilli</taxon>
        <taxon>Bacillales</taxon>
        <taxon>Candidatus Carbonibacillus</taxon>
    </lineage>
</organism>
<comment type="similarity">
    <text evidence="1">In the C-terminal section; belongs to the transposase 35 family.</text>
</comment>
<dbReference type="InterPro" id="IPR001959">
    <property type="entry name" value="Transposase"/>
</dbReference>
<dbReference type="EMBL" id="PEBX01000229">
    <property type="protein sequence ID" value="PTQ55026.1"/>
    <property type="molecule type" value="Genomic_DNA"/>
</dbReference>
<keyword evidence="3" id="KW-0238">DNA-binding</keyword>
<name>A0A2R6XX84_9BACL</name>
<dbReference type="Pfam" id="PF07282">
    <property type="entry name" value="Cas12f1-like_TNB"/>
    <property type="match status" value="1"/>
</dbReference>
<evidence type="ECO:0000313" key="7">
    <source>
        <dbReference type="EMBL" id="PTQ55026.1"/>
    </source>
</evidence>
<dbReference type="GO" id="GO:0003677">
    <property type="term" value="F:DNA binding"/>
    <property type="evidence" value="ECO:0007669"/>
    <property type="project" value="UniProtKB-KW"/>
</dbReference>
<reference evidence="8" key="1">
    <citation type="journal article" date="2018" name="Sci. Rep.">
        <title>Lignite coal burning seam in the remote Altai Mountains harbors a hydrogen-driven thermophilic microbial community.</title>
        <authorList>
            <person name="Kadnikov V.V."/>
            <person name="Mardanov A.V."/>
            <person name="Ivasenko D.A."/>
            <person name="Antsiferov D.V."/>
            <person name="Beletsky A.V."/>
            <person name="Karnachuk O.V."/>
            <person name="Ravin N.V."/>
        </authorList>
    </citation>
    <scope>NUCLEOTIDE SEQUENCE [LARGE SCALE GENOMIC DNA]</scope>
</reference>
<protein>
    <submittedName>
        <fullName evidence="7">Putative transposase</fullName>
    </submittedName>
</protein>
<proteinExistence type="inferred from homology"/>
<sequence length="411" mass="47089">MSKAERIKNALQKTKERRETQRPVVFQLKLQNLSRKKEENLRRAFLEAKWFYNWLVSDLERLNLPANKVGTVEVKVGDVFEERELVFLGSQIKQEIADRLKDNLRALSKLKQNGHKVGHLKPKKFVNSVPLKQYGVTYSLDFARNRVRIQKLGSFRVLGLHQIPPDAEIANAVLVGRPSGYYLHVTCYLSKENSHRKSIGGEVGIDFGVDSKLTLSNGIKIDFELHETPRLKRLQKKLAKSEKGSKHRRKIRHLLRREYEKIKSRRKDVQNKILAFLKLYEKVVFQEDLVKGWAALFGRQVHASGIGGLKARLRNSLVAPIPVDRFEPTSQECYACGKRHKLSLADRVIKCECGWTCDRDVNAAMVILRKGLIPHPDQAVGLDRPELKPPEREAAARILGASPYIRVSFLQ</sequence>
<dbReference type="Pfam" id="PF01385">
    <property type="entry name" value="OrfB_IS605"/>
    <property type="match status" value="1"/>
</dbReference>
<accession>A0A2R6XX84</accession>
<evidence type="ECO:0000256" key="1">
    <source>
        <dbReference type="ARBA" id="ARBA00008761"/>
    </source>
</evidence>
<evidence type="ECO:0000256" key="4">
    <source>
        <dbReference type="ARBA" id="ARBA00023172"/>
    </source>
</evidence>